<name>A0AB34L7I2_PARDI</name>
<dbReference type="GO" id="GO:0003677">
    <property type="term" value="F:DNA binding"/>
    <property type="evidence" value="ECO:0007669"/>
    <property type="project" value="InterPro"/>
</dbReference>
<dbReference type="Gene3D" id="3.40.1360.10">
    <property type="match status" value="1"/>
</dbReference>
<dbReference type="GO" id="GO:0008270">
    <property type="term" value="F:zinc ion binding"/>
    <property type="evidence" value="ECO:0007669"/>
    <property type="project" value="InterPro"/>
</dbReference>
<dbReference type="EMBL" id="JNHK01000096">
    <property type="protein sequence ID" value="KDS35028.1"/>
    <property type="molecule type" value="Genomic_DNA"/>
</dbReference>
<evidence type="ECO:0000259" key="1">
    <source>
        <dbReference type="Pfam" id="PF01807"/>
    </source>
</evidence>
<dbReference type="Gene3D" id="3.90.580.10">
    <property type="entry name" value="Zinc finger, CHC2-type domain"/>
    <property type="match status" value="1"/>
</dbReference>
<reference evidence="2 3" key="1">
    <citation type="submission" date="2014-04" db="EMBL/GenBank/DDBJ databases">
        <authorList>
            <person name="Sears C."/>
            <person name="Carroll K."/>
            <person name="Sack B.R."/>
            <person name="Qadri F."/>
            <person name="Myers L.L."/>
            <person name="Chung G.-T."/>
            <person name="Escheverria P."/>
            <person name="Fraser C.M."/>
            <person name="Sadzewicz L."/>
            <person name="Shefchek K.A."/>
            <person name="Tallon L."/>
            <person name="Das S.P."/>
            <person name="Daugherty S."/>
            <person name="Mongodin E.F."/>
        </authorList>
    </citation>
    <scope>NUCLEOTIDE SEQUENCE [LARGE SCALE GENOMIC DNA]</scope>
    <source>
        <strain evidence="2 3">3776 D15 i</strain>
    </source>
</reference>
<dbReference type="Pfam" id="PF01807">
    <property type="entry name" value="Zn_ribbon_DnaG"/>
    <property type="match status" value="1"/>
</dbReference>
<protein>
    <submittedName>
        <fullName evidence="2">Toprim-like family protein</fullName>
    </submittedName>
</protein>
<dbReference type="AlphaFoldDB" id="A0AB34L7I2"/>
<comment type="caution">
    <text evidence="2">The sequence shown here is derived from an EMBL/GenBank/DDBJ whole genome shotgun (WGS) entry which is preliminary data.</text>
</comment>
<dbReference type="Pfam" id="PF13155">
    <property type="entry name" value="Toprim_2"/>
    <property type="match status" value="1"/>
</dbReference>
<proteinExistence type="predicted"/>
<gene>
    <name evidence="2" type="ORF">M091_2486</name>
</gene>
<feature type="domain" description="Zinc finger CHC2-type" evidence="1">
    <location>
        <begin position="8"/>
        <end position="80"/>
    </location>
</feature>
<dbReference type="Proteomes" id="UP000027850">
    <property type="component" value="Unassembled WGS sequence"/>
</dbReference>
<dbReference type="InterPro" id="IPR036977">
    <property type="entry name" value="DNA_primase_Znf_CHC2"/>
</dbReference>
<evidence type="ECO:0000313" key="2">
    <source>
        <dbReference type="EMBL" id="KDS35028.1"/>
    </source>
</evidence>
<dbReference type="GO" id="GO:0006260">
    <property type="term" value="P:DNA replication"/>
    <property type="evidence" value="ECO:0007669"/>
    <property type="project" value="InterPro"/>
</dbReference>
<dbReference type="GO" id="GO:0003899">
    <property type="term" value="F:DNA-directed RNA polymerase activity"/>
    <property type="evidence" value="ECO:0007669"/>
    <property type="project" value="InterPro"/>
</dbReference>
<dbReference type="SUPFAM" id="SSF56731">
    <property type="entry name" value="DNA primase core"/>
    <property type="match status" value="1"/>
</dbReference>
<dbReference type="RefSeq" id="WP_036612159.1">
    <property type="nucleotide sequence ID" value="NZ_JNHK01000096.1"/>
</dbReference>
<evidence type="ECO:0000313" key="3">
    <source>
        <dbReference type="Proteomes" id="UP000027850"/>
    </source>
</evidence>
<organism evidence="2 3">
    <name type="scientific">Parabacteroides distasonis str. 3776 D15 i</name>
    <dbReference type="NCBI Taxonomy" id="1339342"/>
    <lineage>
        <taxon>Bacteria</taxon>
        <taxon>Pseudomonadati</taxon>
        <taxon>Bacteroidota</taxon>
        <taxon>Bacteroidia</taxon>
        <taxon>Bacteroidales</taxon>
        <taxon>Tannerellaceae</taxon>
        <taxon>Parabacteroides</taxon>
    </lineage>
</organism>
<dbReference type="InterPro" id="IPR002694">
    <property type="entry name" value="Znf_CHC2"/>
</dbReference>
<sequence>MTIQEAKQISIADYLQSLGYSPVKQQGESLWYKSPFRQETEASFKVNINRNLWFDYGLGKGGNIIALAQELYFSDHVPYLLRKIAEQAPHIRPVSFSFRQQASEPSFQQLEVRELTHPALLRYLQERGINIALAKSECKELHFIHNDKPYFAIGFPNVAEGYEVRNRLFKGCIAPKDISHIRQPGEPREKCLVFEGMTDYLSFLTLRMRNCPTMPNLDGQDYVILNSTSNVSKAIDVLHGYERIHCLLDNDDAGRKAYQKLAIEFDGRIRDFSHNYHGHKDLNDFLCGKRQNLTVNPPPRTIVKPKKKGLGL</sequence>
<dbReference type="SUPFAM" id="SSF57783">
    <property type="entry name" value="Zinc beta-ribbon"/>
    <property type="match status" value="1"/>
</dbReference>
<accession>A0AB34L7I2</accession>